<dbReference type="eggNOG" id="KOG4393">
    <property type="taxonomic scope" value="Eukaryota"/>
</dbReference>
<keyword evidence="2 4" id="KW-0819">tRNA processing</keyword>
<accession>M1VG01</accession>
<dbReference type="PANTHER" id="PTHR11142">
    <property type="entry name" value="PSEUDOURIDYLATE SYNTHASE"/>
    <property type="match status" value="1"/>
</dbReference>
<dbReference type="PANTHER" id="PTHR11142:SF0">
    <property type="entry name" value="TRNA PSEUDOURIDINE SYNTHASE-LIKE 1"/>
    <property type="match status" value="1"/>
</dbReference>
<dbReference type="Gramene" id="CMQ041CT">
    <property type="protein sequence ID" value="CMQ041CT"/>
    <property type="gene ID" value="CMQ041C"/>
</dbReference>
<dbReference type="KEGG" id="cme:CYME_CMQ041C"/>
<sequence>MKLQFHSASSDSKQVRFPAALGDLKKRPAWVTSVTRPQLQKKRLLLVVHASRLGQFWRCLRERRCWLPGGSHLSPVACLAGEQPTRNAGSAPSTENLVRYRAVVAYDGTDFHGFQRQAKSRATPTIQGRLEAALQQRLGGYPWHCQVVGAGRTDAGVHARGQVIHFDIPEQKAATSAFEPSRLEHALNRLLPRTIQVRAMEVSPPPAWYLVPSTRTYQLLPWHAIYRAQGKRYVYRLSAGAWIDPLYHRYAYTDYRQMQHWAVAQQMLQTFVGTHDFGAFASSPPGKADRHQIQRSTVRTIRRISVEPSPVDSIVPVWKFEFELDGALYRMIRNIMGTFLAVARGELDDALVVDALQQGSRGRALIAPRVKPAPAHGLCLERVYYADGYPVRQDVTADAAHECTHTVSSGNRGAPLPPGADVLV</sequence>
<dbReference type="InterPro" id="IPR020103">
    <property type="entry name" value="PsdUridine_synth_cat_dom_sf"/>
</dbReference>
<proteinExistence type="inferred from homology"/>
<dbReference type="RefSeq" id="XP_005538008.1">
    <property type="nucleotide sequence ID" value="XM_005537951.1"/>
</dbReference>
<evidence type="ECO:0000256" key="4">
    <source>
        <dbReference type="RuleBase" id="RU003792"/>
    </source>
</evidence>
<gene>
    <name evidence="6" type="ORF">CYME_CMQ041C</name>
</gene>
<dbReference type="OMA" id="FHKFVGQ"/>
<dbReference type="EC" id="5.4.99.12" evidence="4"/>
<dbReference type="InterPro" id="IPR020094">
    <property type="entry name" value="TruA/RsuA/RluB/E/F_N"/>
</dbReference>
<dbReference type="EMBL" id="AP006499">
    <property type="protein sequence ID" value="BAM81972.1"/>
    <property type="molecule type" value="Genomic_DNA"/>
</dbReference>
<protein>
    <recommendedName>
        <fullName evidence="4">tRNA pseudouridine synthase</fullName>
        <ecNumber evidence="4">5.4.99.12</ecNumber>
    </recommendedName>
</protein>
<evidence type="ECO:0000256" key="3">
    <source>
        <dbReference type="ARBA" id="ARBA00023235"/>
    </source>
</evidence>
<reference evidence="6 7" key="2">
    <citation type="journal article" date="2007" name="BMC Biol.">
        <title>A 100%-complete sequence reveals unusually simple genomic features in the hot-spring red alga Cyanidioschyzon merolae.</title>
        <authorList>
            <person name="Nozaki H."/>
            <person name="Takano H."/>
            <person name="Misumi O."/>
            <person name="Terasawa K."/>
            <person name="Matsuzaki M."/>
            <person name="Maruyama S."/>
            <person name="Nishida K."/>
            <person name="Yagisawa F."/>
            <person name="Yoshida Y."/>
            <person name="Fujiwara T."/>
            <person name="Takio S."/>
            <person name="Tamura K."/>
            <person name="Chung S.J."/>
            <person name="Nakamura S."/>
            <person name="Kuroiwa H."/>
            <person name="Tanaka K."/>
            <person name="Sato N."/>
            <person name="Kuroiwa T."/>
        </authorList>
    </citation>
    <scope>NUCLEOTIDE SEQUENCE [LARGE SCALE GENOMIC DNA]</scope>
    <source>
        <strain evidence="6 7">10D</strain>
    </source>
</reference>
<dbReference type="Gene3D" id="3.30.70.660">
    <property type="entry name" value="Pseudouridine synthase I, catalytic domain, C-terminal subdomain"/>
    <property type="match status" value="1"/>
</dbReference>
<evidence type="ECO:0000313" key="7">
    <source>
        <dbReference type="Proteomes" id="UP000007014"/>
    </source>
</evidence>
<feature type="domain" description="Pseudouridine synthase I TruA alpha/beta" evidence="5">
    <location>
        <begin position="268"/>
        <end position="385"/>
    </location>
</feature>
<dbReference type="Proteomes" id="UP000007014">
    <property type="component" value="Chromosome 17"/>
</dbReference>
<dbReference type="SUPFAM" id="SSF55120">
    <property type="entry name" value="Pseudouridine synthase"/>
    <property type="match status" value="1"/>
</dbReference>
<evidence type="ECO:0000259" key="5">
    <source>
        <dbReference type="Pfam" id="PF01416"/>
    </source>
</evidence>
<evidence type="ECO:0000256" key="1">
    <source>
        <dbReference type="ARBA" id="ARBA00009375"/>
    </source>
</evidence>
<dbReference type="InterPro" id="IPR020095">
    <property type="entry name" value="PsdUridine_synth_TruA_C"/>
</dbReference>
<keyword evidence="7" id="KW-1185">Reference proteome</keyword>
<feature type="domain" description="Pseudouridine synthase I TruA alpha/beta" evidence="5">
    <location>
        <begin position="102"/>
        <end position="201"/>
    </location>
</feature>
<dbReference type="OrthoDB" id="271910at2759"/>
<dbReference type="HOGENOM" id="CLU_014673_0_1_1"/>
<dbReference type="Gene3D" id="3.30.70.580">
    <property type="entry name" value="Pseudouridine synthase I, catalytic domain, N-terminal subdomain"/>
    <property type="match status" value="1"/>
</dbReference>
<organism evidence="6 7">
    <name type="scientific">Cyanidioschyzon merolae (strain NIES-3377 / 10D)</name>
    <name type="common">Unicellular red alga</name>
    <dbReference type="NCBI Taxonomy" id="280699"/>
    <lineage>
        <taxon>Eukaryota</taxon>
        <taxon>Rhodophyta</taxon>
        <taxon>Bangiophyceae</taxon>
        <taxon>Cyanidiales</taxon>
        <taxon>Cyanidiaceae</taxon>
        <taxon>Cyanidioschyzon</taxon>
    </lineage>
</organism>
<dbReference type="GO" id="GO:0160147">
    <property type="term" value="F:tRNA pseudouridine(38-40) synthase activity"/>
    <property type="evidence" value="ECO:0007669"/>
    <property type="project" value="UniProtKB-EC"/>
</dbReference>
<comment type="catalytic activity">
    <reaction evidence="4">
        <text>uridine(38/39/40) in tRNA = pseudouridine(38/39/40) in tRNA</text>
        <dbReference type="Rhea" id="RHEA:22376"/>
        <dbReference type="Rhea" id="RHEA-COMP:10085"/>
        <dbReference type="Rhea" id="RHEA-COMP:10087"/>
        <dbReference type="ChEBI" id="CHEBI:65314"/>
        <dbReference type="ChEBI" id="CHEBI:65315"/>
        <dbReference type="EC" id="5.4.99.12"/>
    </reaction>
</comment>
<dbReference type="STRING" id="280699.M1VG01"/>
<dbReference type="GO" id="GO:0031119">
    <property type="term" value="P:tRNA pseudouridine synthesis"/>
    <property type="evidence" value="ECO:0007669"/>
    <property type="project" value="TreeGrafter"/>
</dbReference>
<evidence type="ECO:0000313" key="6">
    <source>
        <dbReference type="EMBL" id="BAM81972.1"/>
    </source>
</evidence>
<dbReference type="AlphaFoldDB" id="M1VG01"/>
<dbReference type="GO" id="GO:0003723">
    <property type="term" value="F:RNA binding"/>
    <property type="evidence" value="ECO:0007669"/>
    <property type="project" value="InterPro"/>
</dbReference>
<dbReference type="Pfam" id="PF01416">
    <property type="entry name" value="PseudoU_synth_1"/>
    <property type="match status" value="2"/>
</dbReference>
<dbReference type="InterPro" id="IPR020097">
    <property type="entry name" value="PsdUridine_synth_TruA_a/b_dom"/>
</dbReference>
<keyword evidence="3 4" id="KW-0413">Isomerase</keyword>
<reference evidence="6 7" key="1">
    <citation type="journal article" date="2004" name="Nature">
        <title>Genome sequence of the ultrasmall unicellular red alga Cyanidioschyzon merolae 10D.</title>
        <authorList>
            <person name="Matsuzaki M."/>
            <person name="Misumi O."/>
            <person name="Shin-i T."/>
            <person name="Maruyama S."/>
            <person name="Takahara M."/>
            <person name="Miyagishima S."/>
            <person name="Mori T."/>
            <person name="Nishida K."/>
            <person name="Yagisawa F."/>
            <person name="Nishida K."/>
            <person name="Yoshida Y."/>
            <person name="Nishimura Y."/>
            <person name="Nakao S."/>
            <person name="Kobayashi T."/>
            <person name="Momoyama Y."/>
            <person name="Higashiyama T."/>
            <person name="Minoda A."/>
            <person name="Sano M."/>
            <person name="Nomoto H."/>
            <person name="Oishi K."/>
            <person name="Hayashi H."/>
            <person name="Ohta F."/>
            <person name="Nishizaka S."/>
            <person name="Haga S."/>
            <person name="Miura S."/>
            <person name="Morishita T."/>
            <person name="Kabeya Y."/>
            <person name="Terasawa K."/>
            <person name="Suzuki Y."/>
            <person name="Ishii Y."/>
            <person name="Asakawa S."/>
            <person name="Takano H."/>
            <person name="Ohta N."/>
            <person name="Kuroiwa H."/>
            <person name="Tanaka K."/>
            <person name="Shimizu N."/>
            <person name="Sugano S."/>
            <person name="Sato N."/>
            <person name="Nozaki H."/>
            <person name="Ogasawara N."/>
            <person name="Kohara Y."/>
            <person name="Kuroiwa T."/>
        </authorList>
    </citation>
    <scope>NUCLEOTIDE SEQUENCE [LARGE SCALE GENOMIC DNA]</scope>
    <source>
        <strain evidence="6 7">10D</strain>
    </source>
</reference>
<dbReference type="GeneID" id="16996405"/>
<dbReference type="InterPro" id="IPR001406">
    <property type="entry name" value="PsdUridine_synth_TruA"/>
</dbReference>
<comment type="similarity">
    <text evidence="1 4">Belongs to the tRNA pseudouridine synthase TruA family.</text>
</comment>
<dbReference type="HAMAP" id="MF_00171">
    <property type="entry name" value="TruA"/>
    <property type="match status" value="1"/>
</dbReference>
<evidence type="ECO:0000256" key="2">
    <source>
        <dbReference type="ARBA" id="ARBA00022694"/>
    </source>
</evidence>
<dbReference type="CDD" id="cd02570">
    <property type="entry name" value="PseudoU_synth_EcTruA"/>
    <property type="match status" value="1"/>
</dbReference>
<name>M1VG01_CYAM1</name>